<organism evidence="2 3">
    <name type="scientific">Lacipirellula parvula</name>
    <dbReference type="NCBI Taxonomy" id="2650471"/>
    <lineage>
        <taxon>Bacteria</taxon>
        <taxon>Pseudomonadati</taxon>
        <taxon>Planctomycetota</taxon>
        <taxon>Planctomycetia</taxon>
        <taxon>Pirellulales</taxon>
        <taxon>Lacipirellulaceae</taxon>
        <taxon>Lacipirellula</taxon>
    </lineage>
</organism>
<protein>
    <recommendedName>
        <fullName evidence="1">GGDEF domain-containing protein</fullName>
    </recommendedName>
</protein>
<dbReference type="CDD" id="cd01949">
    <property type="entry name" value="GGDEF"/>
    <property type="match status" value="1"/>
</dbReference>
<reference evidence="3" key="1">
    <citation type="submission" date="2019-10" db="EMBL/GenBank/DDBJ databases">
        <title>Lacipirellula parvula gen. nov., sp. nov., representing a lineage of planctomycetes widespread in freshwater anoxic habitats, and description of the family Lacipirellulaceae.</title>
        <authorList>
            <person name="Dedysh S.N."/>
            <person name="Kulichevskaya I.S."/>
            <person name="Beletsky A.V."/>
            <person name="Rakitin A.L."/>
            <person name="Mardanov A.V."/>
            <person name="Ivanova A.A."/>
            <person name="Saltykova V.X."/>
            <person name="Rijpstra W.I.C."/>
            <person name="Sinninghe Damste J.S."/>
            <person name="Ravin N.V."/>
        </authorList>
    </citation>
    <scope>NUCLEOTIDE SEQUENCE [LARGE SCALE GENOMIC DNA]</scope>
    <source>
        <strain evidence="3">PX69</strain>
    </source>
</reference>
<dbReference type="NCBIfam" id="TIGR00254">
    <property type="entry name" value="GGDEF"/>
    <property type="match status" value="1"/>
</dbReference>
<proteinExistence type="predicted"/>
<dbReference type="Pfam" id="PF00990">
    <property type="entry name" value="GGDEF"/>
    <property type="match status" value="1"/>
</dbReference>
<name>A0A5K7XJE7_9BACT</name>
<feature type="domain" description="GGDEF" evidence="1">
    <location>
        <begin position="157"/>
        <end position="288"/>
    </location>
</feature>
<dbReference type="PANTHER" id="PTHR46663:SF3">
    <property type="entry name" value="SLL0267 PROTEIN"/>
    <property type="match status" value="1"/>
</dbReference>
<dbReference type="InterPro" id="IPR000160">
    <property type="entry name" value="GGDEF_dom"/>
</dbReference>
<dbReference type="RefSeq" id="WP_172991998.1">
    <property type="nucleotide sequence ID" value="NZ_AP021861.1"/>
</dbReference>
<dbReference type="SUPFAM" id="SSF55073">
    <property type="entry name" value="Nucleotide cyclase"/>
    <property type="match status" value="1"/>
</dbReference>
<dbReference type="InterPro" id="IPR043128">
    <property type="entry name" value="Rev_trsase/Diguanyl_cyclase"/>
</dbReference>
<evidence type="ECO:0000259" key="1">
    <source>
        <dbReference type="PROSITE" id="PS50887"/>
    </source>
</evidence>
<dbReference type="PROSITE" id="PS50887">
    <property type="entry name" value="GGDEF"/>
    <property type="match status" value="1"/>
</dbReference>
<gene>
    <name evidence="2" type="ORF">PLANPX_2611</name>
</gene>
<dbReference type="KEGG" id="lpav:PLANPX_2611"/>
<dbReference type="PANTHER" id="PTHR46663">
    <property type="entry name" value="DIGUANYLATE CYCLASE DGCT-RELATED"/>
    <property type="match status" value="1"/>
</dbReference>
<dbReference type="Gene3D" id="3.30.70.270">
    <property type="match status" value="1"/>
</dbReference>
<evidence type="ECO:0000313" key="2">
    <source>
        <dbReference type="EMBL" id="BBO32999.1"/>
    </source>
</evidence>
<dbReference type="InterPro" id="IPR029787">
    <property type="entry name" value="Nucleotide_cyclase"/>
</dbReference>
<dbReference type="InterPro" id="IPR052163">
    <property type="entry name" value="DGC-Regulatory_Protein"/>
</dbReference>
<dbReference type="SMART" id="SM00267">
    <property type="entry name" value="GGDEF"/>
    <property type="match status" value="1"/>
</dbReference>
<accession>A0A5K7XJE7</accession>
<dbReference type="AlphaFoldDB" id="A0A5K7XJE7"/>
<dbReference type="EMBL" id="AP021861">
    <property type="protein sequence ID" value="BBO32999.1"/>
    <property type="molecule type" value="Genomic_DNA"/>
</dbReference>
<keyword evidence="3" id="KW-1185">Reference proteome</keyword>
<evidence type="ECO:0000313" key="3">
    <source>
        <dbReference type="Proteomes" id="UP000326837"/>
    </source>
</evidence>
<sequence>MLKRVANIADAPESPPADGDLAAGGTYLFDRIGRLVAADPTAASWAATIRPNGPRGVASLKDLVGEPRAELILEELLSQQSADRIVTALVGPVGDEPPREVELRRLESADGPLLLAIVRPAPTSEPGRCDPLTGLADRTAVETWIAARRREASRAVAPFALLFLDLNEFKQVNDQHGHAVGDEVLATLAERWSAAIRDGDLLTRYGGDEFVLLLSGIRTRGEAAPIVERLRKATSAPIEAGGVAVQLSVTIGVALSERDGNEQARLIAAADADMYAQKAKAPQHHRPK</sequence>
<dbReference type="Proteomes" id="UP000326837">
    <property type="component" value="Chromosome"/>
</dbReference>